<dbReference type="Proteomes" id="UP001183420">
    <property type="component" value="Unassembled WGS sequence"/>
</dbReference>
<evidence type="ECO:0000313" key="5">
    <source>
        <dbReference type="Proteomes" id="UP001183420"/>
    </source>
</evidence>
<gene>
    <name evidence="4" type="ORF">RNC47_25625</name>
</gene>
<comment type="caution">
    <text evidence="4">The sequence shown here is derived from an EMBL/GenBank/DDBJ whole genome shotgun (WGS) entry which is preliminary data.</text>
</comment>
<dbReference type="InterPro" id="IPR019490">
    <property type="entry name" value="Glu6P/Mann6P_isomerase_C"/>
</dbReference>
<feature type="domain" description="Bifunctional glucose-6-phosphate/mannose-6-phosphate isomerase C-terminal" evidence="3">
    <location>
        <begin position="226"/>
        <end position="385"/>
    </location>
</feature>
<dbReference type="Gene3D" id="3.40.50.10490">
    <property type="entry name" value="Glucose-6-phosphate isomerase like protein, domain 1"/>
    <property type="match status" value="2"/>
</dbReference>
<evidence type="ECO:0000256" key="2">
    <source>
        <dbReference type="ARBA" id="ARBA00023235"/>
    </source>
</evidence>
<dbReference type="RefSeq" id="WP_311601954.1">
    <property type="nucleotide sequence ID" value="NZ_JAVREM010000046.1"/>
</dbReference>
<name>A0ABU2LVU1_9ACTN</name>
<keyword evidence="2" id="KW-0413">Isomerase</keyword>
<dbReference type="EMBL" id="JAVREM010000046">
    <property type="protein sequence ID" value="MDT0321716.1"/>
    <property type="molecule type" value="Genomic_DNA"/>
</dbReference>
<dbReference type="SUPFAM" id="SSF53697">
    <property type="entry name" value="SIS domain"/>
    <property type="match status" value="1"/>
</dbReference>
<organism evidence="4 5">
    <name type="scientific">Streptomyces millisiae</name>
    <dbReference type="NCBI Taxonomy" id="3075542"/>
    <lineage>
        <taxon>Bacteria</taxon>
        <taxon>Bacillati</taxon>
        <taxon>Actinomycetota</taxon>
        <taxon>Actinomycetes</taxon>
        <taxon>Kitasatosporales</taxon>
        <taxon>Streptomycetaceae</taxon>
        <taxon>Streptomyces</taxon>
    </lineage>
</organism>
<evidence type="ECO:0000256" key="1">
    <source>
        <dbReference type="ARBA" id="ARBA00010523"/>
    </source>
</evidence>
<comment type="similarity">
    <text evidence="1">Belongs to the PGI/PMI family.</text>
</comment>
<protein>
    <submittedName>
        <fullName evidence="4">SIS domain-containing protein</fullName>
    </submittedName>
</protein>
<accession>A0ABU2LVU1</accession>
<reference evidence="5" key="1">
    <citation type="submission" date="2023-07" db="EMBL/GenBank/DDBJ databases">
        <title>30 novel species of actinomycetes from the DSMZ collection.</title>
        <authorList>
            <person name="Nouioui I."/>
        </authorList>
    </citation>
    <scope>NUCLEOTIDE SEQUENCE [LARGE SCALE GENOMIC DNA]</scope>
    <source>
        <strain evidence="5">DSM 44918</strain>
    </source>
</reference>
<sequence length="388" mass="39846">MIDESLLDATEELLRADPRGLLRAVAAAGAHVRTAVRGAEESELSGLRPEGRPGTVLVAGSGPEARLVADLYDALAEDGLRVSRLRPTGALAAPGALTWPLPRWAGPLDLLLITSAEGTEPGLSLLVEAAHRRGCAIVTVTPAGSPLADATRNRRNLVIPHSPSPHHEPAAHPGAPGPGWALVAPLLLLGDRLDLFEADREALLAMADALDAVAERCGPTSRTHGNPAKTLAAEFAVALPLLWSEGPVARAAARHAAATLTGLAGRPTLTAPLPEALTAHGALLGGDLAPGAGDPDDFFRDRVDEPAPLHARVLLLRAPLPETEGETAGAAAAARQLAFEQGTAFGELETSATAGRDPAPKPLVVAAELIAQLDFAAVYLALAAGPRT</sequence>
<evidence type="ECO:0000313" key="4">
    <source>
        <dbReference type="EMBL" id="MDT0321716.1"/>
    </source>
</evidence>
<keyword evidence="5" id="KW-1185">Reference proteome</keyword>
<proteinExistence type="inferred from homology"/>
<evidence type="ECO:0000259" key="3">
    <source>
        <dbReference type="Pfam" id="PF10432"/>
    </source>
</evidence>
<dbReference type="Pfam" id="PF10432">
    <property type="entry name" value="bact-PGI_C"/>
    <property type="match status" value="1"/>
</dbReference>
<dbReference type="InterPro" id="IPR046348">
    <property type="entry name" value="SIS_dom_sf"/>
</dbReference>